<sequence>MTIEKKIPQAVPVAQGQVTDGIPAINNRNDRIESAAFGFVDVTIDGTSVNLTSDQFWEGSHLRIGVGSPAPGGPVTLNVPAEQRGLFTVLNQCGQTVTIRISGQAATPPTIANGDMGCFQSDGTNVRTAAGASGSAPPMPFQYPVAVSDETTELTAGTAKVRFRWPTGFTLSSVRASLNEASDSGGTVTVDVNQNGVSIFSTRLTIDALEKTSTTATVPAVLSTTAMTDDAEVSVDIDDAGAGAAGLKLVFLGVA</sequence>
<organism evidence="1 2">
    <name type="scientific">Mesorhizobium plurifarium</name>
    <dbReference type="NCBI Taxonomy" id="69974"/>
    <lineage>
        <taxon>Bacteria</taxon>
        <taxon>Pseudomonadati</taxon>
        <taxon>Pseudomonadota</taxon>
        <taxon>Alphaproteobacteria</taxon>
        <taxon>Hyphomicrobiales</taxon>
        <taxon>Phyllobacteriaceae</taxon>
        <taxon>Mesorhizobium</taxon>
    </lineage>
</organism>
<evidence type="ECO:0000313" key="2">
    <source>
        <dbReference type="Proteomes" id="UP000045285"/>
    </source>
</evidence>
<name>A0A090E9N4_MESPL</name>
<dbReference type="EMBL" id="CCMZ01000056">
    <property type="protein sequence ID" value="CDX26629.1"/>
    <property type="molecule type" value="Genomic_DNA"/>
</dbReference>
<accession>A0A090E9N4</accession>
<gene>
    <name evidence="1" type="ORF">MPL3356_60472</name>
</gene>
<keyword evidence="2" id="KW-1185">Reference proteome</keyword>
<dbReference type="AlphaFoldDB" id="A0A090E9N4"/>
<evidence type="ECO:0000313" key="1">
    <source>
        <dbReference type="EMBL" id="CDX26629.1"/>
    </source>
</evidence>
<protein>
    <submittedName>
        <fullName evidence="1">Uncharacterized protein</fullName>
    </submittedName>
</protein>
<proteinExistence type="predicted"/>
<dbReference type="Proteomes" id="UP000045285">
    <property type="component" value="Unassembled WGS sequence"/>
</dbReference>
<reference evidence="2" key="1">
    <citation type="submission" date="2014-08" db="EMBL/GenBank/DDBJ databases">
        <authorList>
            <person name="Moulin L."/>
        </authorList>
    </citation>
    <scope>NUCLEOTIDE SEQUENCE [LARGE SCALE GENOMIC DNA]</scope>
</reference>